<name>A0A542ZD21_9ACTN</name>
<dbReference type="EMBL" id="VFOR01000002">
    <property type="protein sequence ID" value="TQL58232.1"/>
    <property type="molecule type" value="Genomic_DNA"/>
</dbReference>
<feature type="transmembrane region" description="Helical" evidence="1">
    <location>
        <begin position="265"/>
        <end position="286"/>
    </location>
</feature>
<reference evidence="3 4" key="1">
    <citation type="submission" date="2019-06" db="EMBL/GenBank/DDBJ databases">
        <title>Sequencing the genomes of 1000 actinobacteria strains.</title>
        <authorList>
            <person name="Klenk H.-P."/>
        </authorList>
    </citation>
    <scope>NUCLEOTIDE SEQUENCE [LARGE SCALE GENOMIC DNA]</scope>
    <source>
        <strain evidence="3 4">DSM 8251</strain>
    </source>
</reference>
<gene>
    <name evidence="3" type="ORF">FB460_2089</name>
</gene>
<dbReference type="InterPro" id="IPR007349">
    <property type="entry name" value="DUF418"/>
</dbReference>
<feature type="transmembrane region" description="Helical" evidence="1">
    <location>
        <begin position="328"/>
        <end position="350"/>
    </location>
</feature>
<feature type="transmembrane region" description="Helical" evidence="1">
    <location>
        <begin position="298"/>
        <end position="316"/>
    </location>
</feature>
<keyword evidence="4" id="KW-1185">Reference proteome</keyword>
<feature type="transmembrane region" description="Helical" evidence="1">
    <location>
        <begin position="141"/>
        <end position="162"/>
    </location>
</feature>
<evidence type="ECO:0000256" key="1">
    <source>
        <dbReference type="SAM" id="Phobius"/>
    </source>
</evidence>
<dbReference type="Pfam" id="PF04235">
    <property type="entry name" value="DUF418"/>
    <property type="match status" value="1"/>
</dbReference>
<feature type="transmembrane region" description="Helical" evidence="1">
    <location>
        <begin position="195"/>
        <end position="214"/>
    </location>
</feature>
<dbReference type="OrthoDB" id="9807744at2"/>
<feature type="transmembrane region" description="Helical" evidence="1">
    <location>
        <begin position="117"/>
        <end position="134"/>
    </location>
</feature>
<evidence type="ECO:0000313" key="4">
    <source>
        <dbReference type="Proteomes" id="UP000316196"/>
    </source>
</evidence>
<dbReference type="PANTHER" id="PTHR30590:SF2">
    <property type="entry name" value="INNER MEMBRANE PROTEIN"/>
    <property type="match status" value="1"/>
</dbReference>
<comment type="caution">
    <text evidence="3">The sequence shown here is derived from an EMBL/GenBank/DDBJ whole genome shotgun (WGS) entry which is preliminary data.</text>
</comment>
<sequence>MTTRITQLDVARGIAILGTLGTNIWVFSHPEGLVGHLASPTSPGAPPWQQQIETFLQQVTNGKFLGLLTLMFGIGLAIQADAARRRGRPWPGPYLWRAGLLLLDGIVHYFLVIEFDVLMGYAVTGAVVAHIICTSPRTQRIWAITTGALHLALIGGLTTLLWSTPADQLPTTLTPNPYRDGSWWDLVLFRLDNAAMFRVEPVLIGAMSICMFLIGHRLHHAGLFLPHGATLRRRLMLVGAIALPLDIGLGMAHPNWFLATRYGTAPLVALGLLALIAHLPSSTGWFGDRMAELGRVALSAYMLQNILASAIFYGWGLDLGGAPPTWRLITTPIAFVVVSGAIIAGAHVWLRRFSRGPVEWLWHHGYVALSGAERINADDARCRTPLA</sequence>
<keyword evidence="1" id="KW-0812">Transmembrane</keyword>
<evidence type="ECO:0000313" key="3">
    <source>
        <dbReference type="EMBL" id="TQL58232.1"/>
    </source>
</evidence>
<feature type="transmembrane region" description="Helical" evidence="1">
    <location>
        <begin position="64"/>
        <end position="82"/>
    </location>
</feature>
<dbReference type="Proteomes" id="UP000316196">
    <property type="component" value="Unassembled WGS sequence"/>
</dbReference>
<organism evidence="3 4">
    <name type="scientific">Propioniferax innocua</name>
    <dbReference type="NCBI Taxonomy" id="1753"/>
    <lineage>
        <taxon>Bacteria</taxon>
        <taxon>Bacillati</taxon>
        <taxon>Actinomycetota</taxon>
        <taxon>Actinomycetes</taxon>
        <taxon>Propionibacteriales</taxon>
        <taxon>Propionibacteriaceae</taxon>
        <taxon>Propioniferax</taxon>
    </lineage>
</organism>
<dbReference type="PANTHER" id="PTHR30590">
    <property type="entry name" value="INNER MEMBRANE PROTEIN"/>
    <property type="match status" value="1"/>
</dbReference>
<protein>
    <recommendedName>
        <fullName evidence="2">DUF418 domain-containing protein</fullName>
    </recommendedName>
</protein>
<feature type="transmembrane region" description="Helical" evidence="1">
    <location>
        <begin position="235"/>
        <end position="253"/>
    </location>
</feature>
<feature type="domain" description="DUF418" evidence="2">
    <location>
        <begin position="229"/>
        <end position="364"/>
    </location>
</feature>
<dbReference type="RefSeq" id="WP_142094045.1">
    <property type="nucleotide sequence ID" value="NZ_BAAAMD010000002.1"/>
</dbReference>
<keyword evidence="1" id="KW-1133">Transmembrane helix</keyword>
<dbReference type="AlphaFoldDB" id="A0A542ZD21"/>
<evidence type="ECO:0000259" key="2">
    <source>
        <dbReference type="Pfam" id="PF04235"/>
    </source>
</evidence>
<dbReference type="InterPro" id="IPR052529">
    <property type="entry name" value="Bact_Transport_Assoc"/>
</dbReference>
<keyword evidence="1" id="KW-0472">Membrane</keyword>
<accession>A0A542ZD21</accession>
<proteinExistence type="predicted"/>